<organism evidence="1">
    <name type="scientific">Caudovirales sp. ctu3532</name>
    <dbReference type="NCBI Taxonomy" id="2827639"/>
    <lineage>
        <taxon>Viruses</taxon>
        <taxon>Duplodnaviria</taxon>
        <taxon>Heunggongvirae</taxon>
        <taxon>Uroviricota</taxon>
        <taxon>Caudoviricetes</taxon>
    </lineage>
</organism>
<proteinExistence type="predicted"/>
<name>A0A8S5TIL3_9CAUD</name>
<dbReference type="EMBL" id="BK032830">
    <property type="protein sequence ID" value="DAF62976.1"/>
    <property type="molecule type" value="Genomic_DNA"/>
</dbReference>
<protein>
    <submittedName>
        <fullName evidence="1">Uncharacterized protein</fullName>
    </submittedName>
</protein>
<reference evidence="1" key="1">
    <citation type="journal article" date="2021" name="Proc. Natl. Acad. Sci. U.S.A.">
        <title>A Catalog of Tens of Thousands of Viruses from Human Metagenomes Reveals Hidden Associations with Chronic Diseases.</title>
        <authorList>
            <person name="Tisza M.J."/>
            <person name="Buck C.B."/>
        </authorList>
    </citation>
    <scope>NUCLEOTIDE SEQUENCE</scope>
    <source>
        <strain evidence="1">Ctu3532</strain>
    </source>
</reference>
<accession>A0A8S5TIL3</accession>
<evidence type="ECO:0000313" key="1">
    <source>
        <dbReference type="EMBL" id="DAF62976.1"/>
    </source>
</evidence>
<sequence length="127" mass="13823">MISCSKGSWRNPWAFSIDKAATGVAVRWVSHPLPPDKSDMIPFTPRSHPFPSDKAAAERSCVKSRHGGHEGISVWRAAAERSWAALQTHSGGVREASGDIFLSDSFQTMGMTILLEFGRNLIPCGGR</sequence>